<dbReference type="PROSITE" id="PS00585">
    <property type="entry name" value="RIBOSOMAL_S5"/>
    <property type="match status" value="1"/>
</dbReference>
<comment type="similarity">
    <text evidence="2 9">Belongs to the universal ribosomal protein uS5 family.</text>
</comment>
<feature type="coiled-coil region" evidence="10">
    <location>
        <begin position="67"/>
        <end position="94"/>
    </location>
</feature>
<dbReference type="SUPFAM" id="SSF54211">
    <property type="entry name" value="Ribosomal protein S5 domain 2-like"/>
    <property type="match status" value="1"/>
</dbReference>
<evidence type="ECO:0000256" key="10">
    <source>
        <dbReference type="SAM" id="Coils"/>
    </source>
</evidence>
<evidence type="ECO:0000256" key="6">
    <source>
        <dbReference type="ARBA" id="ARBA00039335"/>
    </source>
</evidence>
<dbReference type="Pfam" id="PF03719">
    <property type="entry name" value="Ribosomal_S5_C"/>
    <property type="match status" value="1"/>
</dbReference>
<dbReference type="GO" id="GO:0005743">
    <property type="term" value="C:mitochondrial inner membrane"/>
    <property type="evidence" value="ECO:0007669"/>
    <property type="project" value="UniProtKB-ARBA"/>
</dbReference>
<sequence>MLSLRSNLFSVSKNALRSFSTNSVVLQRKARIKVSEAEKLPDLSKIDPIYDDIEENESVINLWRSQLIKEKNLLNMKESDKQNLEAELNEAHGLVYPRFPFKLPLPKNPDYENPEFFESNELLWSKDLGISLEEFSNLTKKVLVVRRTVQMTQKGKIPSMTVLVVVGNTRGSAGYGEGKSDQMQRAISIATRKAIKNMTFFPRYDNRTIYHNIHHVFKSSSLHFWARRPGFGLKVNPVIHEVCKCIGIKDLAGKCKRSRNPLNVIKGAFEALSLQRTPEFVSRSRGVKMVDVQKTYYGIN</sequence>
<keyword evidence="3 8" id="KW-0689">Ribosomal protein</keyword>
<evidence type="ECO:0000256" key="7">
    <source>
        <dbReference type="ARBA" id="ARBA00041606"/>
    </source>
</evidence>
<dbReference type="InterPro" id="IPR020568">
    <property type="entry name" value="Ribosomal_Su5_D2-typ_SF"/>
</dbReference>
<organism evidence="12 13">
    <name type="scientific">Smittium megazygosporum</name>
    <dbReference type="NCBI Taxonomy" id="133381"/>
    <lineage>
        <taxon>Eukaryota</taxon>
        <taxon>Fungi</taxon>
        <taxon>Fungi incertae sedis</taxon>
        <taxon>Zoopagomycota</taxon>
        <taxon>Kickxellomycotina</taxon>
        <taxon>Harpellomycetes</taxon>
        <taxon>Harpellales</taxon>
        <taxon>Legeriomycetaceae</taxon>
        <taxon>Smittium</taxon>
    </lineage>
</organism>
<dbReference type="InterPro" id="IPR014721">
    <property type="entry name" value="Ribsml_uS5_D2-typ_fold_subgr"/>
</dbReference>
<dbReference type="EMBL" id="MBFS01000318">
    <property type="protein sequence ID" value="PVV02836.1"/>
    <property type="molecule type" value="Genomic_DNA"/>
</dbReference>
<name>A0A2T9ZE21_9FUNG</name>
<dbReference type="STRING" id="133381.A0A2T9ZE21"/>
<dbReference type="Pfam" id="PF00333">
    <property type="entry name" value="Ribosomal_S5"/>
    <property type="match status" value="1"/>
</dbReference>
<dbReference type="InterPro" id="IPR013810">
    <property type="entry name" value="Ribosomal_uS5_N"/>
</dbReference>
<keyword evidence="10" id="KW-0175">Coiled coil</keyword>
<protein>
    <recommendedName>
        <fullName evidence="6">Small ribosomal subunit protein uS5m</fullName>
    </recommendedName>
    <alternativeName>
        <fullName evidence="7">28S ribosomal protein S5, mitochondrial</fullName>
    </alternativeName>
</protein>
<keyword evidence="5 8" id="KW-0687">Ribonucleoprotein</keyword>
<comment type="subcellular location">
    <subcellularLocation>
        <location evidence="1">Mitochondrion</location>
    </subcellularLocation>
</comment>
<evidence type="ECO:0000256" key="5">
    <source>
        <dbReference type="ARBA" id="ARBA00023274"/>
    </source>
</evidence>
<dbReference type="InterPro" id="IPR000851">
    <property type="entry name" value="Ribosomal_uS5"/>
</dbReference>
<keyword evidence="13" id="KW-1185">Reference proteome</keyword>
<dbReference type="PANTHER" id="PTHR48277">
    <property type="entry name" value="MITOCHONDRIAL RIBOSOMAL PROTEIN S5"/>
    <property type="match status" value="1"/>
</dbReference>
<dbReference type="GO" id="GO:0006412">
    <property type="term" value="P:translation"/>
    <property type="evidence" value="ECO:0007669"/>
    <property type="project" value="InterPro"/>
</dbReference>
<evidence type="ECO:0000259" key="11">
    <source>
        <dbReference type="PROSITE" id="PS50881"/>
    </source>
</evidence>
<dbReference type="GO" id="GO:0003723">
    <property type="term" value="F:RNA binding"/>
    <property type="evidence" value="ECO:0007669"/>
    <property type="project" value="InterPro"/>
</dbReference>
<keyword evidence="4" id="KW-0496">Mitochondrion</keyword>
<evidence type="ECO:0000313" key="12">
    <source>
        <dbReference type="EMBL" id="PVV02836.1"/>
    </source>
</evidence>
<evidence type="ECO:0000256" key="9">
    <source>
        <dbReference type="RuleBase" id="RU003823"/>
    </source>
</evidence>
<evidence type="ECO:0000256" key="8">
    <source>
        <dbReference type="PROSITE-ProRule" id="PRU00268"/>
    </source>
</evidence>
<dbReference type="SUPFAM" id="SSF54768">
    <property type="entry name" value="dsRNA-binding domain-like"/>
    <property type="match status" value="1"/>
</dbReference>
<dbReference type="InterPro" id="IPR018192">
    <property type="entry name" value="Ribosomal_uS5_N_CS"/>
</dbReference>
<gene>
    <name evidence="12" type="ORF">BB560_002698</name>
</gene>
<accession>A0A2T9ZE21</accession>
<evidence type="ECO:0000256" key="2">
    <source>
        <dbReference type="ARBA" id="ARBA00008945"/>
    </source>
</evidence>
<proteinExistence type="inferred from homology"/>
<feature type="domain" description="S5 DRBM" evidence="11">
    <location>
        <begin position="138"/>
        <end position="201"/>
    </location>
</feature>
<dbReference type="Proteomes" id="UP000245609">
    <property type="component" value="Unassembled WGS sequence"/>
</dbReference>
<reference evidence="12 13" key="1">
    <citation type="journal article" date="2018" name="MBio">
        <title>Comparative Genomics Reveals the Core Gene Toolbox for the Fungus-Insect Symbiosis.</title>
        <authorList>
            <person name="Wang Y."/>
            <person name="Stata M."/>
            <person name="Wang W."/>
            <person name="Stajich J.E."/>
            <person name="White M.M."/>
            <person name="Moncalvo J.M."/>
        </authorList>
    </citation>
    <scope>NUCLEOTIDE SEQUENCE [LARGE SCALE GENOMIC DNA]</scope>
    <source>
        <strain evidence="12 13">SC-DP-2</strain>
    </source>
</reference>
<dbReference type="OrthoDB" id="309483at2759"/>
<dbReference type="FunFam" id="3.30.160.20:FF:000022">
    <property type="entry name" value="28S ribosomal protein S5, mitochondrial"/>
    <property type="match status" value="1"/>
</dbReference>
<evidence type="ECO:0000256" key="4">
    <source>
        <dbReference type="ARBA" id="ARBA00023128"/>
    </source>
</evidence>
<dbReference type="InterPro" id="IPR005324">
    <property type="entry name" value="Ribosomal_uS5_C"/>
</dbReference>
<dbReference type="GO" id="GO:0003735">
    <property type="term" value="F:structural constituent of ribosome"/>
    <property type="evidence" value="ECO:0007669"/>
    <property type="project" value="UniProtKB-UniRule"/>
</dbReference>
<dbReference type="PROSITE" id="PS50881">
    <property type="entry name" value="S5_DSRBD"/>
    <property type="match status" value="1"/>
</dbReference>
<evidence type="ECO:0000313" key="13">
    <source>
        <dbReference type="Proteomes" id="UP000245609"/>
    </source>
</evidence>
<dbReference type="GO" id="GO:0005763">
    <property type="term" value="C:mitochondrial small ribosomal subunit"/>
    <property type="evidence" value="ECO:0007669"/>
    <property type="project" value="UniProtKB-ARBA"/>
</dbReference>
<dbReference type="Gene3D" id="3.30.160.20">
    <property type="match status" value="1"/>
</dbReference>
<evidence type="ECO:0000256" key="1">
    <source>
        <dbReference type="ARBA" id="ARBA00004173"/>
    </source>
</evidence>
<dbReference type="FunFam" id="3.30.230.10:FF:000002">
    <property type="entry name" value="30S ribosomal protein S5"/>
    <property type="match status" value="1"/>
</dbReference>
<dbReference type="AlphaFoldDB" id="A0A2T9ZE21"/>
<comment type="caution">
    <text evidence="12">The sequence shown here is derived from an EMBL/GenBank/DDBJ whole genome shotgun (WGS) entry which is preliminary data.</text>
</comment>
<dbReference type="PANTHER" id="PTHR48277:SF1">
    <property type="entry name" value="MITOCHONDRIAL RIBOSOMAL PROTEIN S5"/>
    <property type="match status" value="1"/>
</dbReference>
<evidence type="ECO:0000256" key="3">
    <source>
        <dbReference type="ARBA" id="ARBA00022980"/>
    </source>
</evidence>
<dbReference type="Gene3D" id="3.30.230.10">
    <property type="match status" value="1"/>
</dbReference>